<dbReference type="EMBL" id="FLRH01000005">
    <property type="protein sequence ID" value="SBT69288.1"/>
    <property type="molecule type" value="Genomic_DNA"/>
</dbReference>
<dbReference type="Proteomes" id="UP000199558">
    <property type="component" value="Unassembled WGS sequence"/>
</dbReference>
<reference evidence="2" key="1">
    <citation type="submission" date="2016-06" db="EMBL/GenBank/DDBJ databases">
        <authorList>
            <person name="Varghese N."/>
            <person name="Submissions Spin"/>
        </authorList>
    </citation>
    <scope>NUCLEOTIDE SEQUENCE [LARGE SCALE GENOMIC DNA]</scope>
    <source>
        <strain evidence="2">DSM 45794</strain>
    </source>
</reference>
<sequence>MTRRPFTTYVTGTTDEYRLDVVTDPEPDNPRAVTYFTAADVDAACHQAARLLAAVDGPADRYGELYAHDGDGTAVHCDTIHLPA</sequence>
<organism evidence="1 2">
    <name type="scientific">Micromonospora sediminicola</name>
    <dbReference type="NCBI Taxonomy" id="946078"/>
    <lineage>
        <taxon>Bacteria</taxon>
        <taxon>Bacillati</taxon>
        <taxon>Actinomycetota</taxon>
        <taxon>Actinomycetes</taxon>
        <taxon>Micromonosporales</taxon>
        <taxon>Micromonosporaceae</taxon>
        <taxon>Micromonospora</taxon>
    </lineage>
</organism>
<evidence type="ECO:0000313" key="1">
    <source>
        <dbReference type="EMBL" id="SBT69288.1"/>
    </source>
</evidence>
<evidence type="ECO:0000313" key="2">
    <source>
        <dbReference type="Proteomes" id="UP000199558"/>
    </source>
</evidence>
<dbReference type="AlphaFoldDB" id="A0A1A9BJB6"/>
<dbReference type="STRING" id="946078.GA0070622_6412"/>
<keyword evidence="2" id="KW-1185">Reference proteome</keyword>
<accession>A0A1A9BJB6</accession>
<gene>
    <name evidence="1" type="ORF">GA0070622_6412</name>
</gene>
<dbReference type="OrthoDB" id="3400216at2"/>
<name>A0A1A9BJB6_9ACTN</name>
<protein>
    <submittedName>
        <fullName evidence="1">Uncharacterized protein</fullName>
    </submittedName>
</protein>
<dbReference type="RefSeq" id="WP_091584381.1">
    <property type="nucleotide sequence ID" value="NZ_FLRH01000005.1"/>
</dbReference>
<proteinExistence type="predicted"/>